<name>A0A382E004_9ZZZZ</name>
<proteinExistence type="predicted"/>
<feature type="non-terminal residue" evidence="2">
    <location>
        <position position="1"/>
    </location>
</feature>
<feature type="transmembrane region" description="Helical" evidence="1">
    <location>
        <begin position="20"/>
        <end position="41"/>
    </location>
</feature>
<protein>
    <submittedName>
        <fullName evidence="2">Uncharacterized protein</fullName>
    </submittedName>
</protein>
<keyword evidence="1" id="KW-1133">Transmembrane helix</keyword>
<dbReference type="AlphaFoldDB" id="A0A382E004"/>
<gene>
    <name evidence="2" type="ORF">METZ01_LOCUS196659</name>
</gene>
<reference evidence="2" key="1">
    <citation type="submission" date="2018-05" db="EMBL/GenBank/DDBJ databases">
        <authorList>
            <person name="Lanie J.A."/>
            <person name="Ng W.-L."/>
            <person name="Kazmierczak K.M."/>
            <person name="Andrzejewski T.M."/>
            <person name="Davidsen T.M."/>
            <person name="Wayne K.J."/>
            <person name="Tettelin H."/>
            <person name="Glass J.I."/>
            <person name="Rusch D."/>
            <person name="Podicherti R."/>
            <person name="Tsui H.-C.T."/>
            <person name="Winkler M.E."/>
        </authorList>
    </citation>
    <scope>NUCLEOTIDE SEQUENCE</scope>
</reference>
<keyword evidence="1" id="KW-0472">Membrane</keyword>
<evidence type="ECO:0000313" key="2">
    <source>
        <dbReference type="EMBL" id="SVB43805.1"/>
    </source>
</evidence>
<organism evidence="2">
    <name type="scientific">marine metagenome</name>
    <dbReference type="NCBI Taxonomy" id="408172"/>
    <lineage>
        <taxon>unclassified sequences</taxon>
        <taxon>metagenomes</taxon>
        <taxon>ecological metagenomes</taxon>
    </lineage>
</organism>
<evidence type="ECO:0000256" key="1">
    <source>
        <dbReference type="SAM" id="Phobius"/>
    </source>
</evidence>
<accession>A0A382E004</accession>
<keyword evidence="1" id="KW-0812">Transmembrane</keyword>
<sequence length="51" mass="5365">VLVGKVGDLLTYPLPSRWSVKSLGTIFIIAVAVLITASGLLGEKPLVDVIM</sequence>
<dbReference type="EMBL" id="UINC01041902">
    <property type="protein sequence ID" value="SVB43805.1"/>
    <property type="molecule type" value="Genomic_DNA"/>
</dbReference>